<dbReference type="AlphaFoldDB" id="A0A1E1MA80"/>
<dbReference type="InterPro" id="IPR050300">
    <property type="entry name" value="GDXG_lipolytic_enzyme"/>
</dbReference>
<accession>A0A1E1MA80</accession>
<dbReference type="Gene3D" id="3.40.50.1820">
    <property type="entry name" value="alpha/beta hydrolase"/>
    <property type="match status" value="1"/>
</dbReference>
<keyword evidence="1" id="KW-0378">Hydrolase</keyword>
<reference evidence="5" key="1">
    <citation type="submission" date="2016-03" db="EMBL/GenBank/DDBJ databases">
        <authorList>
            <person name="Guldener U."/>
        </authorList>
    </citation>
    <scope>NUCLEOTIDE SEQUENCE [LARGE SCALE GENOMIC DNA]</scope>
</reference>
<organism evidence="4 5">
    <name type="scientific">Rhynchosporium secalis</name>
    <name type="common">Barley scald fungus</name>
    <dbReference type="NCBI Taxonomy" id="38038"/>
    <lineage>
        <taxon>Eukaryota</taxon>
        <taxon>Fungi</taxon>
        <taxon>Dikarya</taxon>
        <taxon>Ascomycota</taxon>
        <taxon>Pezizomycotina</taxon>
        <taxon>Leotiomycetes</taxon>
        <taxon>Helotiales</taxon>
        <taxon>Ploettnerulaceae</taxon>
        <taxon>Rhynchosporium</taxon>
    </lineage>
</organism>
<feature type="domain" description="Alpha/beta hydrolase fold-3" evidence="3">
    <location>
        <begin position="110"/>
        <end position="314"/>
    </location>
</feature>
<feature type="compositionally biased region" description="Pro residues" evidence="2">
    <location>
        <begin position="26"/>
        <end position="39"/>
    </location>
</feature>
<keyword evidence="5" id="KW-1185">Reference proteome</keyword>
<dbReference type="PANTHER" id="PTHR48081">
    <property type="entry name" value="AB HYDROLASE SUPERFAMILY PROTEIN C4A8.06C"/>
    <property type="match status" value="1"/>
</dbReference>
<evidence type="ECO:0000313" key="4">
    <source>
        <dbReference type="EMBL" id="CZT45585.1"/>
    </source>
</evidence>
<dbReference type="EMBL" id="FJVC01000214">
    <property type="protein sequence ID" value="CZT45585.1"/>
    <property type="molecule type" value="Genomic_DNA"/>
</dbReference>
<dbReference type="SUPFAM" id="SSF53474">
    <property type="entry name" value="alpha/beta-Hydrolases"/>
    <property type="match status" value="1"/>
</dbReference>
<dbReference type="PANTHER" id="PTHR48081:SF8">
    <property type="entry name" value="ALPHA_BETA HYDROLASE FOLD-3 DOMAIN-CONTAINING PROTEIN-RELATED"/>
    <property type="match status" value="1"/>
</dbReference>
<evidence type="ECO:0000259" key="3">
    <source>
        <dbReference type="Pfam" id="PF07859"/>
    </source>
</evidence>
<sequence>MSPPPDCFTSAPDWEAYATENGHPLPSNPPAPYSTDPIPPLDFDMLDARSQQALSDHEWSTGHPPSSISYIAHDLTVIVRDGAAISVRILHPSLSRLDEKGEGKGLPVLFVTHGGGWMQGTHLSEEAWLYWHLCEEFDIVVVSVEYRLAPEHQFPVWIEDSWDVLEVVLASNTKVFLAGSSSGAGTSAVLSQMCRDRNIPIAGVILNVPVVCDYRHFPSPSHTPVPISSYMQAISTFSSSAMVTVWNTTHPSPNTGSSPKASPLLGDLQGLPRHLVCVAGQDALRDEGIAYAEKLREAGVEVDLQVFGGVPHHFGTIEELDATRRFRGVLKNTVERWLRG</sequence>
<dbReference type="InterPro" id="IPR013094">
    <property type="entry name" value="AB_hydrolase_3"/>
</dbReference>
<proteinExistence type="predicted"/>
<evidence type="ECO:0000313" key="5">
    <source>
        <dbReference type="Proteomes" id="UP000177625"/>
    </source>
</evidence>
<feature type="region of interest" description="Disordered" evidence="2">
    <location>
        <begin position="1"/>
        <end position="39"/>
    </location>
</feature>
<dbReference type="Pfam" id="PF07859">
    <property type="entry name" value="Abhydrolase_3"/>
    <property type="match status" value="1"/>
</dbReference>
<evidence type="ECO:0000256" key="2">
    <source>
        <dbReference type="SAM" id="MobiDB-lite"/>
    </source>
</evidence>
<dbReference type="Proteomes" id="UP000177625">
    <property type="component" value="Unassembled WGS sequence"/>
</dbReference>
<name>A0A1E1MA80_RHYSE</name>
<dbReference type="InterPro" id="IPR029058">
    <property type="entry name" value="AB_hydrolase_fold"/>
</dbReference>
<gene>
    <name evidence="4" type="ORF">RSE6_05905</name>
</gene>
<dbReference type="GO" id="GO:0016787">
    <property type="term" value="F:hydrolase activity"/>
    <property type="evidence" value="ECO:0007669"/>
    <property type="project" value="UniProtKB-KW"/>
</dbReference>
<protein>
    <recommendedName>
        <fullName evidence="3">Alpha/beta hydrolase fold-3 domain-containing protein</fullName>
    </recommendedName>
</protein>
<evidence type="ECO:0000256" key="1">
    <source>
        <dbReference type="ARBA" id="ARBA00022801"/>
    </source>
</evidence>